<dbReference type="Proteomes" id="UP000664800">
    <property type="component" value="Unassembled WGS sequence"/>
</dbReference>
<dbReference type="AlphaFoldDB" id="A0A8I1MYG6"/>
<name>A0A8I1MYG6_THIA3</name>
<comment type="caution">
    <text evidence="2">The sequence shown here is derived from an EMBL/GenBank/DDBJ whole genome shotgun (WGS) entry which is preliminary data.</text>
</comment>
<feature type="chain" id="PRO_5034202676" evidence="1">
    <location>
        <begin position="26"/>
        <end position="165"/>
    </location>
</feature>
<dbReference type="RefSeq" id="WP_276729882.1">
    <property type="nucleotide sequence ID" value="NZ_JAFKMR010000016.1"/>
</dbReference>
<organism evidence="2 3">
    <name type="scientific">Thiomonas arsenitoxydans (strain DSM 22701 / CIP 110005 / 3As)</name>
    <dbReference type="NCBI Taxonomy" id="426114"/>
    <lineage>
        <taxon>Bacteria</taxon>
        <taxon>Pseudomonadati</taxon>
        <taxon>Pseudomonadota</taxon>
        <taxon>Betaproteobacteria</taxon>
        <taxon>Burkholderiales</taxon>
        <taxon>Thiomonas</taxon>
    </lineage>
</organism>
<keyword evidence="1" id="KW-0732">Signal</keyword>
<accession>A0A8I1MYG6</accession>
<evidence type="ECO:0000256" key="1">
    <source>
        <dbReference type="SAM" id="SignalP"/>
    </source>
</evidence>
<reference evidence="2" key="1">
    <citation type="submission" date="2021-02" db="EMBL/GenBank/DDBJ databases">
        <title>Thiocyanate and organic carbon inputs drive convergent selection for specific autotrophic Afipia and Thiobacillus strains within complex microbiomes.</title>
        <authorList>
            <person name="Huddy R.J."/>
            <person name="Sachdeva R."/>
            <person name="Kadzinga F."/>
            <person name="Kantor R.S."/>
            <person name="Harrison S.T.L."/>
            <person name="Banfield J.F."/>
        </authorList>
    </citation>
    <scope>NUCLEOTIDE SEQUENCE</scope>
    <source>
        <strain evidence="2">SCN18_13_7_16_R3_B_64_19</strain>
    </source>
</reference>
<feature type="signal peptide" evidence="1">
    <location>
        <begin position="1"/>
        <end position="25"/>
    </location>
</feature>
<proteinExistence type="predicted"/>
<protein>
    <submittedName>
        <fullName evidence="2">Uncharacterized protein</fullName>
    </submittedName>
</protein>
<dbReference type="EMBL" id="JAFKMR010000016">
    <property type="protein sequence ID" value="MBN8744287.1"/>
    <property type="molecule type" value="Genomic_DNA"/>
</dbReference>
<evidence type="ECO:0000313" key="3">
    <source>
        <dbReference type="Proteomes" id="UP000664800"/>
    </source>
</evidence>
<gene>
    <name evidence="2" type="ORF">J0I24_08225</name>
</gene>
<sequence>MQRRTFLSAALVAAVLGSSASPALALASPLGVGGTLPQTQFENQHGKMEDFPGADTRVVLFAVEKAPSDVVNDYLTALGVEAMHKQGIVFLADISGMPGFVTQTFALPKMRKRPYSILLASKAEQAAFMPHEKEAVTVMQVRQGKITHIGFARDMAALKAAIGSQ</sequence>
<evidence type="ECO:0000313" key="2">
    <source>
        <dbReference type="EMBL" id="MBN8744287.1"/>
    </source>
</evidence>